<keyword evidence="2" id="KW-1185">Reference proteome</keyword>
<sequence length="364" mass="43351">ELNIGVIFNNNLISELNMVKRSSRKTLLSEEEDTVEEAILNTLSREGTLSLTKLVKTIENYGDWEAKRNSIKRRIDGQENYPSLIDYEFIKERKPEKRRPGKYGKEYCLTTKGFLASLATKHISFDRTYLFKKYITFLDNYLDDKIKHVGENAGFDSTLDNETKNVLLDVITNYIKSQITVFLVWHEANETSIRRRRNMKEYIEDFIVTHSEYIHQEFPIMLDKKREEEYRQALRKYFEYSKILHSLMELPTNDMHSKKINIKINMISSFVFKWHLYFDELQMKNPIGKDYGIRNTHAGVLSRPEYGIDIEYEGTFGHKRKIQPDLKLETEKKIQQILKKKISITDIWRNQMQREKIGNDWLYV</sequence>
<evidence type="ECO:0000313" key="2">
    <source>
        <dbReference type="Proteomes" id="UP000029383"/>
    </source>
</evidence>
<organism evidence="1 2">
    <name type="scientific">Marine Group I thaumarchaeote SCGC RSA3</name>
    <dbReference type="NCBI Taxonomy" id="1503183"/>
    <lineage>
        <taxon>Archaea</taxon>
        <taxon>Nitrososphaerota</taxon>
        <taxon>Marine Group I</taxon>
    </lineage>
</organism>
<feature type="non-terminal residue" evidence="1">
    <location>
        <position position="1"/>
    </location>
</feature>
<proteinExistence type="predicted"/>
<dbReference type="EMBL" id="JOTD01000059">
    <property type="protein sequence ID" value="KFM17240.1"/>
    <property type="molecule type" value="Genomic_DNA"/>
</dbReference>
<gene>
    <name evidence="1" type="ORF">SCCGRSA3_01949</name>
</gene>
<name>A0A087RUT6_9ARCH</name>
<reference evidence="1 2" key="1">
    <citation type="submission" date="2014-06" db="EMBL/GenBank/DDBJ databases">
        <authorList>
            <person name="Ngugi D.K."/>
            <person name="Blom J."/>
            <person name="Alam I."/>
            <person name="Rashid M."/>
            <person name="Baalawi W."/>
            <person name="Zhang G."/>
            <person name="Hikmawan T."/>
            <person name="Guan Y."/>
            <person name="Antunes A."/>
            <person name="Siam R."/>
            <person name="El-Dorry H."/>
            <person name="Bajic V."/>
            <person name="Stingl U."/>
        </authorList>
    </citation>
    <scope>NUCLEOTIDE SEQUENCE [LARGE SCALE GENOMIC DNA]</scope>
    <source>
        <strain evidence="1">SCGC RSA3</strain>
    </source>
</reference>
<dbReference type="Proteomes" id="UP000029383">
    <property type="component" value="Unassembled WGS sequence"/>
</dbReference>
<comment type="caution">
    <text evidence="1">The sequence shown here is derived from an EMBL/GenBank/DDBJ whole genome shotgun (WGS) entry which is preliminary data.</text>
</comment>
<evidence type="ECO:0000313" key="1">
    <source>
        <dbReference type="EMBL" id="KFM17240.1"/>
    </source>
</evidence>
<protein>
    <submittedName>
        <fullName evidence="1">Uncharacterized protein</fullName>
    </submittedName>
</protein>
<dbReference type="AlphaFoldDB" id="A0A087RUT6"/>
<dbReference type="PATRIC" id="fig|1503183.3.peg.1776"/>
<accession>A0A087RUT6</accession>